<keyword evidence="1" id="KW-0812">Transmembrane</keyword>
<dbReference type="RefSeq" id="WP_068005241.1">
    <property type="nucleotide sequence ID" value="NZ_QQBC01000002.1"/>
</dbReference>
<keyword evidence="1" id="KW-0472">Membrane</keyword>
<proteinExistence type="predicted"/>
<evidence type="ECO:0000313" key="2">
    <source>
        <dbReference type="EMBL" id="RDI67733.1"/>
    </source>
</evidence>
<name>A0A370IAJ3_9NOCA</name>
<accession>A0A370IAJ3</accession>
<feature type="transmembrane region" description="Helical" evidence="1">
    <location>
        <begin position="40"/>
        <end position="59"/>
    </location>
</feature>
<organism evidence="2 3">
    <name type="scientific">Nocardia pseudobrasiliensis</name>
    <dbReference type="NCBI Taxonomy" id="45979"/>
    <lineage>
        <taxon>Bacteria</taxon>
        <taxon>Bacillati</taxon>
        <taxon>Actinomycetota</taxon>
        <taxon>Actinomycetes</taxon>
        <taxon>Mycobacteriales</taxon>
        <taxon>Nocardiaceae</taxon>
        <taxon>Nocardia</taxon>
    </lineage>
</organism>
<keyword evidence="1" id="KW-1133">Transmembrane helix</keyword>
<gene>
    <name evidence="2" type="ORF">DFR76_102132</name>
</gene>
<dbReference type="EMBL" id="QQBC01000002">
    <property type="protein sequence ID" value="RDI67733.1"/>
    <property type="molecule type" value="Genomic_DNA"/>
</dbReference>
<reference evidence="2 3" key="1">
    <citation type="submission" date="2018-07" db="EMBL/GenBank/DDBJ databases">
        <title>Genomic Encyclopedia of Type Strains, Phase IV (KMG-IV): sequencing the most valuable type-strain genomes for metagenomic binning, comparative biology and taxonomic classification.</title>
        <authorList>
            <person name="Goeker M."/>
        </authorList>
    </citation>
    <scope>NUCLEOTIDE SEQUENCE [LARGE SCALE GENOMIC DNA]</scope>
    <source>
        <strain evidence="2 3">DSM 44290</strain>
    </source>
</reference>
<sequence length="85" mass="8534">MNATTNGSALVLLHLPAVFAVALAASGGVYALARSTGGATVLAGSGAVVAAGLVVWLTLWRFHGGDYPSDCVAGAPSWWPGWIPL</sequence>
<dbReference type="AlphaFoldDB" id="A0A370IAJ3"/>
<keyword evidence="3" id="KW-1185">Reference proteome</keyword>
<dbReference type="Proteomes" id="UP000254869">
    <property type="component" value="Unassembled WGS sequence"/>
</dbReference>
<comment type="caution">
    <text evidence="2">The sequence shown here is derived from an EMBL/GenBank/DDBJ whole genome shotgun (WGS) entry which is preliminary data.</text>
</comment>
<protein>
    <submittedName>
        <fullName evidence="2">Uncharacterized protein</fullName>
    </submittedName>
</protein>
<evidence type="ECO:0000256" key="1">
    <source>
        <dbReference type="SAM" id="Phobius"/>
    </source>
</evidence>
<evidence type="ECO:0000313" key="3">
    <source>
        <dbReference type="Proteomes" id="UP000254869"/>
    </source>
</evidence>